<reference evidence="1" key="3">
    <citation type="submission" date="2025-09" db="UniProtKB">
        <authorList>
            <consortium name="Ensembl"/>
        </authorList>
    </citation>
    <scope>IDENTIFICATION</scope>
</reference>
<evidence type="ECO:0000313" key="2">
    <source>
        <dbReference type="Proteomes" id="UP000233100"/>
    </source>
</evidence>
<dbReference type="PANTHER" id="PTHR12138:SF75">
    <property type="entry name" value="SECRETED PROTEIN"/>
    <property type="match status" value="1"/>
</dbReference>
<proteinExistence type="predicted"/>
<keyword evidence="2" id="KW-1185">Reference proteome</keyword>
<reference evidence="1 2" key="1">
    <citation type="submission" date="2013-03" db="EMBL/GenBank/DDBJ databases">
        <authorList>
            <person name="Warren W."/>
            <person name="Wilson R.K."/>
        </authorList>
    </citation>
    <scope>NUCLEOTIDE SEQUENCE</scope>
</reference>
<protein>
    <submittedName>
        <fullName evidence="1">Uncharacterized protein</fullName>
    </submittedName>
</protein>
<dbReference type="GeneTree" id="ENSGT01120000271815"/>
<name>A0A7N9CDG2_MACFA</name>
<dbReference type="Proteomes" id="UP000233100">
    <property type="component" value="Chromosome 3"/>
</dbReference>
<dbReference type="PANTHER" id="PTHR12138">
    <property type="entry name" value="PRIMATE-EXPANDED PROTEIN FAMILY"/>
    <property type="match status" value="1"/>
</dbReference>
<accession>A0A7N9CDG2</accession>
<dbReference type="Ensembl" id="ENSMFAT00000088427.1">
    <property type="protein sequence ID" value="ENSMFAP00000047210.1"/>
    <property type="gene ID" value="ENSMFAG00000062920.1"/>
</dbReference>
<dbReference type="AlphaFoldDB" id="A0A7N9CDG2"/>
<reference evidence="1" key="2">
    <citation type="submission" date="2025-08" db="UniProtKB">
        <authorList>
            <consortium name="Ensembl"/>
        </authorList>
    </citation>
    <scope>IDENTIFICATION</scope>
</reference>
<sequence length="132" mass="14687">ETNSLRTVQVFCILLNRCWRAAVSCYDYSAVSPRELFKNIFLGSCFWNSHAAGLSLDLGTCFLFLRQDLTLSPRLECSGAIIAHCNLNVQGSCNPPTSASQVAGTTGAHRHAWLIFVYFSRDEVFLCFPGWS</sequence>
<organism evidence="1 2">
    <name type="scientific">Macaca fascicularis</name>
    <name type="common">Crab-eating macaque</name>
    <name type="synonym">Cynomolgus monkey</name>
    <dbReference type="NCBI Taxonomy" id="9541"/>
    <lineage>
        <taxon>Eukaryota</taxon>
        <taxon>Metazoa</taxon>
        <taxon>Chordata</taxon>
        <taxon>Craniata</taxon>
        <taxon>Vertebrata</taxon>
        <taxon>Euteleostomi</taxon>
        <taxon>Mammalia</taxon>
        <taxon>Eutheria</taxon>
        <taxon>Euarchontoglires</taxon>
        <taxon>Primates</taxon>
        <taxon>Haplorrhini</taxon>
        <taxon>Catarrhini</taxon>
        <taxon>Cercopithecidae</taxon>
        <taxon>Cercopithecinae</taxon>
        <taxon>Macaca</taxon>
    </lineage>
</organism>
<evidence type="ECO:0000313" key="1">
    <source>
        <dbReference type="Ensembl" id="ENSMFAP00000047210.1"/>
    </source>
</evidence>